<keyword evidence="1" id="KW-0862">Zinc</keyword>
<reference evidence="4" key="2">
    <citation type="submission" date="2021-09" db="EMBL/GenBank/DDBJ databases">
        <authorList>
            <person name="Jia N."/>
            <person name="Wang J."/>
            <person name="Shi W."/>
            <person name="Du L."/>
            <person name="Sun Y."/>
            <person name="Zhan W."/>
            <person name="Jiang J."/>
            <person name="Wang Q."/>
            <person name="Zhang B."/>
            <person name="Ji P."/>
            <person name="Sakyi L.B."/>
            <person name="Cui X."/>
            <person name="Yuan T."/>
            <person name="Jiang B."/>
            <person name="Yang W."/>
            <person name="Lam T.T.-Y."/>
            <person name="Chang Q."/>
            <person name="Ding S."/>
            <person name="Wang X."/>
            <person name="Zhu J."/>
            <person name="Ruan X."/>
            <person name="Zhao L."/>
            <person name="Wei J."/>
            <person name="Que T."/>
            <person name="Du C."/>
            <person name="Cheng J."/>
            <person name="Dai P."/>
            <person name="Han X."/>
            <person name="Huang E."/>
            <person name="Gao Y."/>
            <person name="Liu J."/>
            <person name="Shao H."/>
            <person name="Ye R."/>
            <person name="Li L."/>
            <person name="Wei W."/>
            <person name="Wang X."/>
            <person name="Wang C."/>
            <person name="Huo Q."/>
            <person name="Li W."/>
            <person name="Guo W."/>
            <person name="Chen H."/>
            <person name="Chen S."/>
            <person name="Zhou L."/>
            <person name="Zhou L."/>
            <person name="Ni X."/>
            <person name="Tian J."/>
            <person name="Zhou Y."/>
            <person name="Sheng Y."/>
            <person name="Liu T."/>
            <person name="Pan Y."/>
            <person name="Xia L."/>
            <person name="Li J."/>
            <person name="Zhao F."/>
            <person name="Cao W."/>
        </authorList>
    </citation>
    <scope>NUCLEOTIDE SEQUENCE</scope>
    <source>
        <strain evidence="4">Rmic-2018</strain>
        <tissue evidence="4">Larvae</tissue>
    </source>
</reference>
<reference evidence="4" key="1">
    <citation type="journal article" date="2020" name="Cell">
        <title>Large-Scale Comparative Analyses of Tick Genomes Elucidate Their Genetic Diversity and Vector Capacities.</title>
        <authorList>
            <consortium name="Tick Genome and Microbiome Consortium (TIGMIC)"/>
            <person name="Jia N."/>
            <person name="Wang J."/>
            <person name="Shi W."/>
            <person name="Du L."/>
            <person name="Sun Y."/>
            <person name="Zhan W."/>
            <person name="Jiang J.F."/>
            <person name="Wang Q."/>
            <person name="Zhang B."/>
            <person name="Ji P."/>
            <person name="Bell-Sakyi L."/>
            <person name="Cui X.M."/>
            <person name="Yuan T.T."/>
            <person name="Jiang B.G."/>
            <person name="Yang W.F."/>
            <person name="Lam T.T."/>
            <person name="Chang Q.C."/>
            <person name="Ding S.J."/>
            <person name="Wang X.J."/>
            <person name="Zhu J.G."/>
            <person name="Ruan X.D."/>
            <person name="Zhao L."/>
            <person name="Wei J.T."/>
            <person name="Ye R.Z."/>
            <person name="Que T.C."/>
            <person name="Du C.H."/>
            <person name="Zhou Y.H."/>
            <person name="Cheng J.X."/>
            <person name="Dai P.F."/>
            <person name="Guo W.B."/>
            <person name="Han X.H."/>
            <person name="Huang E.J."/>
            <person name="Li L.F."/>
            <person name="Wei W."/>
            <person name="Gao Y.C."/>
            <person name="Liu J.Z."/>
            <person name="Shao H.Z."/>
            <person name="Wang X."/>
            <person name="Wang C.C."/>
            <person name="Yang T.C."/>
            <person name="Huo Q.B."/>
            <person name="Li W."/>
            <person name="Chen H.Y."/>
            <person name="Chen S.E."/>
            <person name="Zhou L.G."/>
            <person name="Ni X.B."/>
            <person name="Tian J.H."/>
            <person name="Sheng Y."/>
            <person name="Liu T."/>
            <person name="Pan Y.S."/>
            <person name="Xia L.Y."/>
            <person name="Li J."/>
            <person name="Zhao F."/>
            <person name="Cao W.C."/>
        </authorList>
    </citation>
    <scope>NUCLEOTIDE SEQUENCE</scope>
    <source>
        <strain evidence="4">Rmic-2018</strain>
    </source>
</reference>
<keyword evidence="1" id="KW-0479">Metal-binding</keyword>
<dbReference type="PROSITE" id="PS50966">
    <property type="entry name" value="ZF_SWIM"/>
    <property type="match status" value="1"/>
</dbReference>
<keyword evidence="1" id="KW-0863">Zinc-finger</keyword>
<evidence type="ECO:0000256" key="2">
    <source>
        <dbReference type="SAM" id="MobiDB-lite"/>
    </source>
</evidence>
<sequence length="104" mass="11283">MNRIPCSSEFPAYEVIASIPLCSCWTGNLSAFCKHQAVVQKAFGGPFPNNAVLRLEDCLSLGEMAAGDQCPSLQYFMPMSQQEPIPLPAPQGPVHPDEVEMEDG</sequence>
<evidence type="ECO:0000259" key="3">
    <source>
        <dbReference type="PROSITE" id="PS50966"/>
    </source>
</evidence>
<dbReference type="InterPro" id="IPR007527">
    <property type="entry name" value="Znf_SWIM"/>
</dbReference>
<feature type="domain" description="SWIM-type" evidence="3">
    <location>
        <begin position="13"/>
        <end position="44"/>
    </location>
</feature>
<keyword evidence="5" id="KW-1185">Reference proteome</keyword>
<accession>A0A9J6DWG6</accession>
<name>A0A9J6DWG6_RHIMP</name>
<dbReference type="GO" id="GO:0008270">
    <property type="term" value="F:zinc ion binding"/>
    <property type="evidence" value="ECO:0007669"/>
    <property type="project" value="UniProtKB-KW"/>
</dbReference>
<dbReference type="EMBL" id="JABSTU010000007">
    <property type="protein sequence ID" value="KAH8026242.1"/>
    <property type="molecule type" value="Genomic_DNA"/>
</dbReference>
<dbReference type="Proteomes" id="UP000821866">
    <property type="component" value="Unassembled WGS sequence"/>
</dbReference>
<dbReference type="AlphaFoldDB" id="A0A9J6DWG6"/>
<proteinExistence type="predicted"/>
<organism evidence="4 5">
    <name type="scientific">Rhipicephalus microplus</name>
    <name type="common">Cattle tick</name>
    <name type="synonym">Boophilus microplus</name>
    <dbReference type="NCBI Taxonomy" id="6941"/>
    <lineage>
        <taxon>Eukaryota</taxon>
        <taxon>Metazoa</taxon>
        <taxon>Ecdysozoa</taxon>
        <taxon>Arthropoda</taxon>
        <taxon>Chelicerata</taxon>
        <taxon>Arachnida</taxon>
        <taxon>Acari</taxon>
        <taxon>Parasitiformes</taxon>
        <taxon>Ixodida</taxon>
        <taxon>Ixodoidea</taxon>
        <taxon>Ixodidae</taxon>
        <taxon>Rhipicephalinae</taxon>
        <taxon>Rhipicephalus</taxon>
        <taxon>Boophilus</taxon>
    </lineage>
</organism>
<evidence type="ECO:0000256" key="1">
    <source>
        <dbReference type="PROSITE-ProRule" id="PRU00325"/>
    </source>
</evidence>
<protein>
    <recommendedName>
        <fullName evidence="3">SWIM-type domain-containing protein</fullName>
    </recommendedName>
</protein>
<gene>
    <name evidence="4" type="ORF">HPB51_017378</name>
</gene>
<evidence type="ECO:0000313" key="4">
    <source>
        <dbReference type="EMBL" id="KAH8026242.1"/>
    </source>
</evidence>
<evidence type="ECO:0000313" key="5">
    <source>
        <dbReference type="Proteomes" id="UP000821866"/>
    </source>
</evidence>
<comment type="caution">
    <text evidence="4">The sequence shown here is derived from an EMBL/GenBank/DDBJ whole genome shotgun (WGS) entry which is preliminary data.</text>
</comment>
<feature type="region of interest" description="Disordered" evidence="2">
    <location>
        <begin position="84"/>
        <end position="104"/>
    </location>
</feature>